<dbReference type="InterPro" id="IPR000182">
    <property type="entry name" value="GNAT_dom"/>
</dbReference>
<feature type="domain" description="N-acetyltransferase" evidence="1">
    <location>
        <begin position="11"/>
        <end position="173"/>
    </location>
</feature>
<keyword evidence="2" id="KW-0012">Acyltransferase</keyword>
<reference evidence="2 3" key="1">
    <citation type="submission" date="2024-12" db="EMBL/GenBank/DDBJ databases">
        <title>Forecasting of Potato common scab and diversities of Pathogenic streptomyces spp. in china.</title>
        <authorList>
            <person name="Handique U."/>
            <person name="Wu J."/>
        </authorList>
    </citation>
    <scope>NUCLEOTIDE SEQUENCE [LARGE SCALE GENOMIC DNA]</scope>
    <source>
        <strain evidence="2 3">ZRIMU1530</strain>
    </source>
</reference>
<dbReference type="EMBL" id="JBJVNI010000010">
    <property type="protein sequence ID" value="MFM9610820.1"/>
    <property type="molecule type" value="Genomic_DNA"/>
</dbReference>
<name>A0ABW9HRV3_9ACTN</name>
<dbReference type="InterPro" id="IPR051908">
    <property type="entry name" value="Ribosomal_N-acetyltransferase"/>
</dbReference>
<keyword evidence="2" id="KW-0808">Transferase</keyword>
<dbReference type="GO" id="GO:0016746">
    <property type="term" value="F:acyltransferase activity"/>
    <property type="evidence" value="ECO:0007669"/>
    <property type="project" value="UniProtKB-KW"/>
</dbReference>
<dbReference type="Pfam" id="PF13302">
    <property type="entry name" value="Acetyltransf_3"/>
    <property type="match status" value="1"/>
</dbReference>
<proteinExistence type="predicted"/>
<evidence type="ECO:0000313" key="2">
    <source>
        <dbReference type="EMBL" id="MFM9610820.1"/>
    </source>
</evidence>
<dbReference type="Gene3D" id="3.40.630.30">
    <property type="match status" value="1"/>
</dbReference>
<sequence length="188" mass="20631">MQPVTLTSARLTLRPVGPQDTEAIHAAAQDPEIQRWTTIPSPYLAEHAHAFTTDIVPTGWATNTMYTFGVYLRTGPLTGMLSLTPRTPGTTEIGFWTAEPHRSHGYTTEATLTAAHWSFTHLATSRLEWRAEVGNTASKAVAQNAGFTFEGTLRSAIENKGVRRDCWLASLLPQDLNTPTPTPYLSSH</sequence>
<dbReference type="EC" id="2.3.-.-" evidence="2"/>
<dbReference type="SUPFAM" id="SSF55729">
    <property type="entry name" value="Acyl-CoA N-acyltransferases (Nat)"/>
    <property type="match status" value="1"/>
</dbReference>
<dbReference type="PANTHER" id="PTHR43441">
    <property type="entry name" value="RIBOSOMAL-PROTEIN-SERINE ACETYLTRANSFERASE"/>
    <property type="match status" value="1"/>
</dbReference>
<comment type="caution">
    <text evidence="2">The sequence shown here is derived from an EMBL/GenBank/DDBJ whole genome shotgun (WGS) entry which is preliminary data.</text>
</comment>
<evidence type="ECO:0000313" key="3">
    <source>
        <dbReference type="Proteomes" id="UP001631957"/>
    </source>
</evidence>
<evidence type="ECO:0000259" key="1">
    <source>
        <dbReference type="PROSITE" id="PS51186"/>
    </source>
</evidence>
<dbReference type="InterPro" id="IPR016181">
    <property type="entry name" value="Acyl_CoA_acyltransferase"/>
</dbReference>
<keyword evidence="3" id="KW-1185">Reference proteome</keyword>
<organism evidence="2 3">
    <name type="scientific">Streptomyces niveiscabiei</name>
    <dbReference type="NCBI Taxonomy" id="164115"/>
    <lineage>
        <taxon>Bacteria</taxon>
        <taxon>Bacillati</taxon>
        <taxon>Actinomycetota</taxon>
        <taxon>Actinomycetes</taxon>
        <taxon>Kitasatosporales</taxon>
        <taxon>Streptomycetaceae</taxon>
        <taxon>Streptomyces</taxon>
    </lineage>
</organism>
<dbReference type="PANTHER" id="PTHR43441:SF10">
    <property type="entry name" value="ACETYLTRANSFERASE"/>
    <property type="match status" value="1"/>
</dbReference>
<dbReference type="Proteomes" id="UP001631957">
    <property type="component" value="Unassembled WGS sequence"/>
</dbReference>
<protein>
    <submittedName>
        <fullName evidence="2">GNAT family N-acetyltransferase</fullName>
        <ecNumber evidence="2">2.3.-.-</ecNumber>
    </submittedName>
</protein>
<dbReference type="RefSeq" id="WP_409121881.1">
    <property type="nucleotide sequence ID" value="NZ_JBJVNI010000010.1"/>
</dbReference>
<gene>
    <name evidence="2" type="ORF">ACKI18_19155</name>
</gene>
<accession>A0ABW9HRV3</accession>
<dbReference type="PROSITE" id="PS51186">
    <property type="entry name" value="GNAT"/>
    <property type="match status" value="1"/>
</dbReference>